<dbReference type="AlphaFoldDB" id="A0A1G8J7N4"/>
<comment type="caution">
    <text evidence="2">The sequence shown here is derived from an EMBL/GenBank/DDBJ whole genome shotgun (WGS) entry which is preliminary data.</text>
</comment>
<keyword evidence="1" id="KW-1133">Transmembrane helix</keyword>
<accession>A0A1G8J7N4</accession>
<reference evidence="2 3" key="1">
    <citation type="submission" date="2017-09" db="EMBL/GenBank/DDBJ databases">
        <title>Bacterial strain isolated from the female urinary microbiota.</title>
        <authorList>
            <person name="Thomas-White K."/>
            <person name="Kumar N."/>
            <person name="Forster S."/>
            <person name="Putonti C."/>
            <person name="Lawley T."/>
            <person name="Wolfe A.J."/>
        </authorList>
    </citation>
    <scope>NUCLEOTIDE SEQUENCE [LARGE SCALE GENOMIC DNA]</scope>
    <source>
        <strain evidence="2 3">UMB0852</strain>
    </source>
</reference>
<dbReference type="STRING" id="84521.SAMN04487994_100371"/>
<evidence type="ECO:0000313" key="2">
    <source>
        <dbReference type="EMBL" id="PMC59112.1"/>
    </source>
</evidence>
<dbReference type="Proteomes" id="UP000235682">
    <property type="component" value="Unassembled WGS sequence"/>
</dbReference>
<dbReference type="EMBL" id="PNHE01000002">
    <property type="protein sequence ID" value="PMC59112.1"/>
    <property type="molecule type" value="Genomic_DNA"/>
</dbReference>
<evidence type="ECO:0000313" key="3">
    <source>
        <dbReference type="Proteomes" id="UP000235682"/>
    </source>
</evidence>
<gene>
    <name evidence="2" type="ORF">CJ205_01195</name>
</gene>
<dbReference type="RefSeq" id="WP_092084064.1">
    <property type="nucleotide sequence ID" value="NZ_FNEL01000003.1"/>
</dbReference>
<keyword evidence="1" id="KW-0812">Transmembrane</keyword>
<feature type="transmembrane region" description="Helical" evidence="1">
    <location>
        <begin position="94"/>
        <end position="113"/>
    </location>
</feature>
<organism evidence="2 3">
    <name type="scientific">Dolosicoccus paucivorans</name>
    <dbReference type="NCBI Taxonomy" id="84521"/>
    <lineage>
        <taxon>Bacteria</taxon>
        <taxon>Bacillati</taxon>
        <taxon>Bacillota</taxon>
        <taxon>Bacilli</taxon>
        <taxon>Lactobacillales</taxon>
        <taxon>Aerococcaceae</taxon>
        <taxon>Dolosicoccus</taxon>
    </lineage>
</organism>
<keyword evidence="1" id="KW-0472">Membrane</keyword>
<keyword evidence="3" id="KW-1185">Reference proteome</keyword>
<feature type="transmembrane region" description="Helical" evidence="1">
    <location>
        <begin position="38"/>
        <end position="58"/>
    </location>
</feature>
<proteinExistence type="predicted"/>
<evidence type="ECO:0008006" key="4">
    <source>
        <dbReference type="Google" id="ProtNLM"/>
    </source>
</evidence>
<feature type="transmembrane region" description="Helical" evidence="1">
    <location>
        <begin position="125"/>
        <end position="144"/>
    </location>
</feature>
<feature type="transmembrane region" description="Helical" evidence="1">
    <location>
        <begin position="12"/>
        <end position="32"/>
    </location>
</feature>
<name>A0A1G8J7N4_9LACT</name>
<evidence type="ECO:0000256" key="1">
    <source>
        <dbReference type="SAM" id="Phobius"/>
    </source>
</evidence>
<feature type="transmembrane region" description="Helical" evidence="1">
    <location>
        <begin position="65"/>
        <end position="88"/>
    </location>
</feature>
<protein>
    <recommendedName>
        <fullName evidence="4">DUF340 domain-containing protein</fullName>
    </recommendedName>
</protein>
<dbReference type="OrthoDB" id="5451070at2"/>
<sequence>MNKFKTIFPDLLLALLISGLLSMVANFVGYQIGLVESLPGFLILMGVSLVGYALSYLIPSEKISAILWISLLAILIASPISPISGWVIDSVDKVSIMALCTPILSYAGVVIAKDWEPFLKVGAKGIIVSIFVIAGTFFVSAWIGDLLLNL</sequence>